<gene>
    <name evidence="1" type="ORF">FHS90_000755</name>
</gene>
<dbReference type="EMBL" id="JACJIQ010000002">
    <property type="protein sequence ID" value="MBA9076053.1"/>
    <property type="molecule type" value="Genomic_DNA"/>
</dbReference>
<keyword evidence="1" id="KW-0436">Ligase</keyword>
<dbReference type="Proteomes" id="UP000563094">
    <property type="component" value="Unassembled WGS sequence"/>
</dbReference>
<proteinExistence type="predicted"/>
<evidence type="ECO:0000313" key="2">
    <source>
        <dbReference type="Proteomes" id="UP000563094"/>
    </source>
</evidence>
<comment type="caution">
    <text evidence="1">The sequence shown here is derived from an EMBL/GenBank/DDBJ whole genome shotgun (WGS) entry which is preliminary data.</text>
</comment>
<dbReference type="GO" id="GO:0016874">
    <property type="term" value="F:ligase activity"/>
    <property type="evidence" value="ECO:0007669"/>
    <property type="project" value="UniProtKB-KW"/>
</dbReference>
<dbReference type="Pfam" id="PF13563">
    <property type="entry name" value="2_5_RNA_ligase2"/>
    <property type="match status" value="1"/>
</dbReference>
<dbReference type="SUPFAM" id="SSF55144">
    <property type="entry name" value="LigT-like"/>
    <property type="match status" value="1"/>
</dbReference>
<organism evidence="1 2">
    <name type="scientific">Rufibacter quisquiliarum</name>
    <dbReference type="NCBI Taxonomy" id="1549639"/>
    <lineage>
        <taxon>Bacteria</taxon>
        <taxon>Pseudomonadati</taxon>
        <taxon>Bacteroidota</taxon>
        <taxon>Cytophagia</taxon>
        <taxon>Cytophagales</taxon>
        <taxon>Hymenobacteraceae</taxon>
        <taxon>Rufibacter</taxon>
    </lineage>
</organism>
<protein>
    <submittedName>
        <fullName evidence="1">2'-5' RNA ligase</fullName>
    </submittedName>
</protein>
<dbReference type="InterPro" id="IPR009097">
    <property type="entry name" value="Cyclic_Pdiesterase"/>
</dbReference>
<dbReference type="RefSeq" id="WP_066838113.1">
    <property type="nucleotide sequence ID" value="NZ_JACJIQ010000002.1"/>
</dbReference>
<evidence type="ECO:0000313" key="1">
    <source>
        <dbReference type="EMBL" id="MBA9076053.1"/>
    </source>
</evidence>
<dbReference type="Gene3D" id="3.90.1140.10">
    <property type="entry name" value="Cyclic phosphodiesterase"/>
    <property type="match status" value="1"/>
</dbReference>
<reference evidence="1 2" key="1">
    <citation type="submission" date="2020-08" db="EMBL/GenBank/DDBJ databases">
        <title>Genomic Encyclopedia of Type Strains, Phase IV (KMG-IV): sequencing the most valuable type-strain genomes for metagenomic binning, comparative biology and taxonomic classification.</title>
        <authorList>
            <person name="Goeker M."/>
        </authorList>
    </citation>
    <scope>NUCLEOTIDE SEQUENCE [LARGE SCALE GENOMIC DNA]</scope>
    <source>
        <strain evidence="1 2">DSM 29854</strain>
    </source>
</reference>
<sequence length="226" mass="26013">MNLLEHYTCLWEETEAQFTAGHFELDPLLDSPHDSRRGLTVLIRPGAEVKARLRQFLQELAQLEPAQYYYPASDIHITLLSIISCYPGFQLGQINLAPYSHLVQQALQGVSPFQVEFTGMTASPSCVMVQGFPLGEQLNQLRNNLRTAFQASGLQQSIDQRYAIQTAHSTVVRFRKPLQQPQQFLEKLREYRHQAFGSCVVREVELVYHDWYQRQENTQVLGRFSL</sequence>
<keyword evidence="2" id="KW-1185">Reference proteome</keyword>
<dbReference type="AlphaFoldDB" id="A0A839GET6"/>
<accession>A0A839GET6</accession>
<name>A0A839GET6_9BACT</name>